<dbReference type="SUPFAM" id="SSF52540">
    <property type="entry name" value="P-loop containing nucleoside triphosphate hydrolases"/>
    <property type="match status" value="1"/>
</dbReference>
<evidence type="ECO:0000313" key="6">
    <source>
        <dbReference type="Proteomes" id="UP000317977"/>
    </source>
</evidence>
<sequence>MIELNKLHVVAGDFALVDINLCIKPGQYAVLMGESGVGKTTILEAISGLRSASAGTIVVGDRNVTTMSPSQRNVGYVPQDLALFPTMTVREHLEFAPRLRGQSQKLIAQSVDPLVQRLSISHLMSRKPARLSGGEAQRVALGRALSFQPDALLLDEPLSALDESTRATLQSLLRSINRETGVTILHVTHDATEATALADVRFRLSSGNLDLDVIR</sequence>
<dbReference type="InterPro" id="IPR003439">
    <property type="entry name" value="ABC_transporter-like_ATP-bd"/>
</dbReference>
<dbReference type="OrthoDB" id="9802264at2"/>
<evidence type="ECO:0000256" key="3">
    <source>
        <dbReference type="ARBA" id="ARBA00022840"/>
    </source>
</evidence>
<dbReference type="Gene3D" id="3.40.50.300">
    <property type="entry name" value="P-loop containing nucleotide triphosphate hydrolases"/>
    <property type="match status" value="1"/>
</dbReference>
<dbReference type="AlphaFoldDB" id="A0A5C6EL81"/>
<dbReference type="PANTHER" id="PTHR42781:SF4">
    <property type="entry name" value="SPERMIDINE_PUTRESCINE IMPORT ATP-BINDING PROTEIN POTA"/>
    <property type="match status" value="1"/>
</dbReference>
<dbReference type="SMART" id="SM00382">
    <property type="entry name" value="AAA"/>
    <property type="match status" value="1"/>
</dbReference>
<evidence type="ECO:0000256" key="2">
    <source>
        <dbReference type="ARBA" id="ARBA00022741"/>
    </source>
</evidence>
<name>A0A5C6EL81_9BACT</name>
<gene>
    <name evidence="5" type="primary">malK</name>
    <name evidence="5" type="ORF">Poly59_38190</name>
</gene>
<dbReference type="InterPro" id="IPR027417">
    <property type="entry name" value="P-loop_NTPase"/>
</dbReference>
<keyword evidence="6" id="KW-1185">Reference proteome</keyword>
<accession>A0A5C6EL81</accession>
<dbReference type="PROSITE" id="PS00211">
    <property type="entry name" value="ABC_TRANSPORTER_1"/>
    <property type="match status" value="1"/>
</dbReference>
<keyword evidence="1" id="KW-0813">Transport</keyword>
<dbReference type="PANTHER" id="PTHR42781">
    <property type="entry name" value="SPERMIDINE/PUTRESCINE IMPORT ATP-BINDING PROTEIN POTA"/>
    <property type="match status" value="1"/>
</dbReference>
<dbReference type="GO" id="GO:0005524">
    <property type="term" value="F:ATP binding"/>
    <property type="evidence" value="ECO:0007669"/>
    <property type="project" value="UniProtKB-KW"/>
</dbReference>
<dbReference type="Pfam" id="PF00005">
    <property type="entry name" value="ABC_tran"/>
    <property type="match status" value="1"/>
</dbReference>
<keyword evidence="2" id="KW-0547">Nucleotide-binding</keyword>
<dbReference type="InterPro" id="IPR050093">
    <property type="entry name" value="ABC_SmlMolc_Importer"/>
</dbReference>
<protein>
    <submittedName>
        <fullName evidence="5">Maltose/maltodextrin import ATP-binding protein MalK</fullName>
    </submittedName>
</protein>
<evidence type="ECO:0000259" key="4">
    <source>
        <dbReference type="PROSITE" id="PS50893"/>
    </source>
</evidence>
<dbReference type="InterPro" id="IPR017871">
    <property type="entry name" value="ABC_transporter-like_CS"/>
</dbReference>
<dbReference type="EMBL" id="SJPX01000004">
    <property type="protein sequence ID" value="TWU49205.1"/>
    <property type="molecule type" value="Genomic_DNA"/>
</dbReference>
<evidence type="ECO:0000313" key="5">
    <source>
        <dbReference type="EMBL" id="TWU49205.1"/>
    </source>
</evidence>
<dbReference type="RefSeq" id="WP_146535500.1">
    <property type="nucleotide sequence ID" value="NZ_SJPX01000004.1"/>
</dbReference>
<dbReference type="Proteomes" id="UP000317977">
    <property type="component" value="Unassembled WGS sequence"/>
</dbReference>
<dbReference type="GO" id="GO:0016887">
    <property type="term" value="F:ATP hydrolysis activity"/>
    <property type="evidence" value="ECO:0007669"/>
    <property type="project" value="InterPro"/>
</dbReference>
<dbReference type="InterPro" id="IPR003593">
    <property type="entry name" value="AAA+_ATPase"/>
</dbReference>
<evidence type="ECO:0000256" key="1">
    <source>
        <dbReference type="ARBA" id="ARBA00022448"/>
    </source>
</evidence>
<reference evidence="5 6" key="1">
    <citation type="submission" date="2019-02" db="EMBL/GenBank/DDBJ databases">
        <title>Deep-cultivation of Planctomycetes and their phenomic and genomic characterization uncovers novel biology.</title>
        <authorList>
            <person name="Wiegand S."/>
            <person name="Jogler M."/>
            <person name="Boedeker C."/>
            <person name="Pinto D."/>
            <person name="Vollmers J."/>
            <person name="Rivas-Marin E."/>
            <person name="Kohn T."/>
            <person name="Peeters S.H."/>
            <person name="Heuer A."/>
            <person name="Rast P."/>
            <person name="Oberbeckmann S."/>
            <person name="Bunk B."/>
            <person name="Jeske O."/>
            <person name="Meyerdierks A."/>
            <person name="Storesund J.E."/>
            <person name="Kallscheuer N."/>
            <person name="Luecker S."/>
            <person name="Lage O.M."/>
            <person name="Pohl T."/>
            <person name="Merkel B.J."/>
            <person name="Hornburger P."/>
            <person name="Mueller R.-W."/>
            <person name="Bruemmer F."/>
            <person name="Labrenz M."/>
            <person name="Spormann A.M."/>
            <person name="Op Den Camp H."/>
            <person name="Overmann J."/>
            <person name="Amann R."/>
            <person name="Jetten M.S.M."/>
            <person name="Mascher T."/>
            <person name="Medema M.H."/>
            <person name="Devos D.P."/>
            <person name="Kaster A.-K."/>
            <person name="Ovreas L."/>
            <person name="Rohde M."/>
            <person name="Galperin M.Y."/>
            <person name="Jogler C."/>
        </authorList>
    </citation>
    <scope>NUCLEOTIDE SEQUENCE [LARGE SCALE GENOMIC DNA]</scope>
    <source>
        <strain evidence="5 6">Poly59</strain>
    </source>
</reference>
<comment type="caution">
    <text evidence="5">The sequence shown here is derived from an EMBL/GenBank/DDBJ whole genome shotgun (WGS) entry which is preliminary data.</text>
</comment>
<feature type="domain" description="ABC transporter" evidence="4">
    <location>
        <begin position="1"/>
        <end position="214"/>
    </location>
</feature>
<dbReference type="PROSITE" id="PS50893">
    <property type="entry name" value="ABC_TRANSPORTER_2"/>
    <property type="match status" value="1"/>
</dbReference>
<keyword evidence="3 5" id="KW-0067">ATP-binding</keyword>
<proteinExistence type="predicted"/>
<organism evidence="5 6">
    <name type="scientific">Rubripirellula reticaptiva</name>
    <dbReference type="NCBI Taxonomy" id="2528013"/>
    <lineage>
        <taxon>Bacteria</taxon>
        <taxon>Pseudomonadati</taxon>
        <taxon>Planctomycetota</taxon>
        <taxon>Planctomycetia</taxon>
        <taxon>Pirellulales</taxon>
        <taxon>Pirellulaceae</taxon>
        <taxon>Rubripirellula</taxon>
    </lineage>
</organism>